<evidence type="ECO:0000256" key="4">
    <source>
        <dbReference type="ARBA" id="ARBA00022989"/>
    </source>
</evidence>
<dbReference type="PANTHER" id="PTHR30086:SF20">
    <property type="entry name" value="ARGININE EXPORTER PROTEIN ARGO-RELATED"/>
    <property type="match status" value="1"/>
</dbReference>
<keyword evidence="3 6" id="KW-0812">Transmembrane</keyword>
<evidence type="ECO:0000256" key="5">
    <source>
        <dbReference type="ARBA" id="ARBA00023136"/>
    </source>
</evidence>
<dbReference type="EMBL" id="VINQ01000013">
    <property type="protein sequence ID" value="KAA0912439.1"/>
    <property type="molecule type" value="Genomic_DNA"/>
</dbReference>
<dbReference type="Proteomes" id="UP000325291">
    <property type="component" value="Unassembled WGS sequence"/>
</dbReference>
<proteinExistence type="predicted"/>
<evidence type="ECO:0000313" key="8">
    <source>
        <dbReference type="Proteomes" id="UP000325291"/>
    </source>
</evidence>
<keyword evidence="8" id="KW-1185">Reference proteome</keyword>
<dbReference type="GO" id="GO:0015171">
    <property type="term" value="F:amino acid transmembrane transporter activity"/>
    <property type="evidence" value="ECO:0007669"/>
    <property type="project" value="TreeGrafter"/>
</dbReference>
<comment type="caution">
    <text evidence="7">The sequence shown here is derived from an EMBL/GenBank/DDBJ whole genome shotgun (WGS) entry which is preliminary data.</text>
</comment>
<name>A0A5A9Z5X9_9RHOB</name>
<organism evidence="7 8">
    <name type="scientific">Aquicoccus porphyridii</name>
    <dbReference type="NCBI Taxonomy" id="1852029"/>
    <lineage>
        <taxon>Bacteria</taxon>
        <taxon>Pseudomonadati</taxon>
        <taxon>Pseudomonadota</taxon>
        <taxon>Alphaproteobacteria</taxon>
        <taxon>Rhodobacterales</taxon>
        <taxon>Paracoccaceae</taxon>
        <taxon>Aquicoccus</taxon>
    </lineage>
</organism>
<protein>
    <submittedName>
        <fullName evidence="7">LysE family translocator</fullName>
    </submittedName>
</protein>
<dbReference type="RefSeq" id="WP_111367283.1">
    <property type="nucleotide sequence ID" value="NZ_VINQ01000013.1"/>
</dbReference>
<comment type="subcellular location">
    <subcellularLocation>
        <location evidence="1">Cell membrane</location>
        <topology evidence="1">Multi-pass membrane protein</topology>
    </subcellularLocation>
</comment>
<evidence type="ECO:0000256" key="2">
    <source>
        <dbReference type="ARBA" id="ARBA00022475"/>
    </source>
</evidence>
<sequence>MIPIYALTWLGVLAAQVSPGPNLAAVASVGLAQGRRPALFVVTGISSGMLLWSMATALGLGALIEAFPLSLLLLKLLGGGYLLFLGIKAARATFRGGASAAIAADTRPLSDREAWQRGFLVLLTNPKAALMWAAVASFLFGQGMSAWHVLAFGPLGALSGLVIYGTYAMLFSTGVAMRGYAHFSRWVEGVFAAAFGVMGASLLWSGLRETRN</sequence>
<feature type="transmembrane region" description="Helical" evidence="6">
    <location>
        <begin position="183"/>
        <end position="204"/>
    </location>
</feature>
<accession>A0A5A9Z5X9</accession>
<evidence type="ECO:0000256" key="3">
    <source>
        <dbReference type="ARBA" id="ARBA00022692"/>
    </source>
</evidence>
<feature type="transmembrane region" description="Helical" evidence="6">
    <location>
        <begin position="146"/>
        <end position="171"/>
    </location>
</feature>
<evidence type="ECO:0000256" key="6">
    <source>
        <dbReference type="SAM" id="Phobius"/>
    </source>
</evidence>
<dbReference type="AlphaFoldDB" id="A0A5A9Z5X9"/>
<dbReference type="GO" id="GO:0005886">
    <property type="term" value="C:plasma membrane"/>
    <property type="evidence" value="ECO:0007669"/>
    <property type="project" value="UniProtKB-SubCell"/>
</dbReference>
<evidence type="ECO:0000313" key="7">
    <source>
        <dbReference type="EMBL" id="KAA0912439.1"/>
    </source>
</evidence>
<gene>
    <name evidence="7" type="ORF">FLO80_15345</name>
</gene>
<dbReference type="Pfam" id="PF01810">
    <property type="entry name" value="LysE"/>
    <property type="match status" value="1"/>
</dbReference>
<evidence type="ECO:0000256" key="1">
    <source>
        <dbReference type="ARBA" id="ARBA00004651"/>
    </source>
</evidence>
<keyword evidence="2" id="KW-1003">Cell membrane</keyword>
<dbReference type="PANTHER" id="PTHR30086">
    <property type="entry name" value="ARGININE EXPORTER PROTEIN ARGO"/>
    <property type="match status" value="1"/>
</dbReference>
<keyword evidence="4 6" id="KW-1133">Transmembrane helix</keyword>
<dbReference type="InterPro" id="IPR001123">
    <property type="entry name" value="LeuE-type"/>
</dbReference>
<keyword evidence="5 6" id="KW-0472">Membrane</keyword>
<reference evidence="7 8" key="1">
    <citation type="submission" date="2019-07" db="EMBL/GenBank/DDBJ databases">
        <title>Aquicoccus porphyridii gen. nov., sp. nov., isolated from a small marine red alga, Porphyridium marinum.</title>
        <authorList>
            <person name="Liu L."/>
        </authorList>
    </citation>
    <scope>NUCLEOTIDE SEQUENCE [LARGE SCALE GENOMIC DNA]</scope>
    <source>
        <strain evidence="7 8">L1 8-17</strain>
    </source>
</reference>